<gene>
    <name evidence="1" type="ORF">MU1_36910</name>
</gene>
<proteinExistence type="predicted"/>
<sequence>MRKVLISMYVLWFVFGIQIGYAYPQLESAEHVIQIVQFSSTYIKELDSDHDRVRVHTAELLAPDTKFSHNLVLKIDGNIVLEGIFWNSKIMIGDVEDDSRPEVFLYEYSVGSAGAMGLSVFSRVENQWTRIFGDPVKSIFADDDDDDRFSSKYLGNSRIGFSDNVTNLTGELDMSESHFTQEQLKDMVFQTDPISEYIVHYENIGCQIDAVRWVFAFSHPNGVLTVHDMYRFDYPEKVFKLYETKIQNNDVTLAKMNYD</sequence>
<comment type="caution">
    <text evidence="1">The sequence shown here is derived from an EMBL/GenBank/DDBJ whole genome shotgun (WGS) entry which is preliminary data.</text>
</comment>
<evidence type="ECO:0000313" key="2">
    <source>
        <dbReference type="Proteomes" id="UP001157114"/>
    </source>
</evidence>
<accession>A0ABQ6GEE6</accession>
<keyword evidence="2" id="KW-1185">Reference proteome</keyword>
<dbReference type="Proteomes" id="UP001157114">
    <property type="component" value="Unassembled WGS sequence"/>
</dbReference>
<reference evidence="1 2" key="1">
    <citation type="submission" date="2023-03" db="EMBL/GenBank/DDBJ databases">
        <title>Draft genome sequence of the bacteria which degrade cell wall of Tricholomamatutake.</title>
        <authorList>
            <person name="Konishi Y."/>
            <person name="Fukuta Y."/>
            <person name="Shirasaka N."/>
        </authorList>
    </citation>
    <scope>NUCLEOTIDE SEQUENCE [LARGE SCALE GENOMIC DNA]</scope>
    <source>
        <strain evidence="2">mu1</strain>
    </source>
</reference>
<name>A0ABQ6GEE6_9BACL</name>
<protein>
    <submittedName>
        <fullName evidence="1">Uncharacterized protein</fullName>
    </submittedName>
</protein>
<dbReference type="EMBL" id="BSSQ01000014">
    <property type="protein sequence ID" value="GLX69346.1"/>
    <property type="molecule type" value="Genomic_DNA"/>
</dbReference>
<evidence type="ECO:0000313" key="1">
    <source>
        <dbReference type="EMBL" id="GLX69346.1"/>
    </source>
</evidence>
<organism evidence="1 2">
    <name type="scientific">Paenibacillus glycanilyticus</name>
    <dbReference type="NCBI Taxonomy" id="126569"/>
    <lineage>
        <taxon>Bacteria</taxon>
        <taxon>Bacillati</taxon>
        <taxon>Bacillota</taxon>
        <taxon>Bacilli</taxon>
        <taxon>Bacillales</taxon>
        <taxon>Paenibacillaceae</taxon>
        <taxon>Paenibacillus</taxon>
    </lineage>
</organism>
<dbReference type="RefSeq" id="WP_284240110.1">
    <property type="nucleotide sequence ID" value="NZ_BSSQ01000014.1"/>
</dbReference>